<dbReference type="PANTHER" id="PTHR43563:SF1">
    <property type="entry name" value="AMINE OXIDASE [FLAVIN-CONTAINING] B"/>
    <property type="match status" value="1"/>
</dbReference>
<organism evidence="8 9">
    <name type="scientific">Cavenderia fasciculata</name>
    <name type="common">Slime mold</name>
    <name type="synonym">Dictyostelium fasciculatum</name>
    <dbReference type="NCBI Taxonomy" id="261658"/>
    <lineage>
        <taxon>Eukaryota</taxon>
        <taxon>Amoebozoa</taxon>
        <taxon>Evosea</taxon>
        <taxon>Eumycetozoa</taxon>
        <taxon>Dictyostelia</taxon>
        <taxon>Acytosteliales</taxon>
        <taxon>Cavenderiaceae</taxon>
        <taxon>Cavenderia</taxon>
    </lineage>
</organism>
<evidence type="ECO:0000313" key="8">
    <source>
        <dbReference type="EMBL" id="EGG24512.1"/>
    </source>
</evidence>
<feature type="binding site" evidence="5">
    <location>
        <position position="428"/>
    </location>
    <ligand>
        <name>FAD</name>
        <dbReference type="ChEBI" id="CHEBI:57692"/>
    </ligand>
</feature>
<evidence type="ECO:0000256" key="6">
    <source>
        <dbReference type="RuleBase" id="RU362067"/>
    </source>
</evidence>
<dbReference type="RefSeq" id="XP_004362363.1">
    <property type="nucleotide sequence ID" value="XM_004362306.1"/>
</dbReference>
<dbReference type="Gene3D" id="3.90.660.10">
    <property type="match status" value="1"/>
</dbReference>
<keyword evidence="3 6" id="KW-0560">Oxidoreductase</keyword>
<accession>F4PI25</accession>
<evidence type="ECO:0000256" key="5">
    <source>
        <dbReference type="PIRSR" id="PIRSR601613-1"/>
    </source>
</evidence>
<keyword evidence="6" id="KW-1133">Transmembrane helix</keyword>
<dbReference type="InterPro" id="IPR050703">
    <property type="entry name" value="Flavin_MAO"/>
</dbReference>
<evidence type="ECO:0000256" key="4">
    <source>
        <dbReference type="ARBA" id="ARBA00048448"/>
    </source>
</evidence>
<feature type="binding site" evidence="5">
    <location>
        <position position="344"/>
    </location>
    <ligand>
        <name>substrate</name>
    </ligand>
</feature>
<dbReference type="STRING" id="1054147.F4PI25"/>
<dbReference type="OMA" id="EWTRGAY"/>
<comment type="cofactor">
    <cofactor evidence="1 6">
        <name>FAD</name>
        <dbReference type="ChEBI" id="CHEBI:57692"/>
    </cofactor>
</comment>
<comment type="similarity">
    <text evidence="2 6">Belongs to the flavin monoamine oxidase family.</text>
</comment>
<dbReference type="InterPro" id="IPR002937">
    <property type="entry name" value="Amino_oxidase"/>
</dbReference>
<proteinExistence type="inferred from homology"/>
<dbReference type="Gene3D" id="3.50.50.60">
    <property type="entry name" value="FAD/NAD(P)-binding domain"/>
    <property type="match status" value="1"/>
</dbReference>
<keyword evidence="6" id="KW-0472">Membrane</keyword>
<reference evidence="9" key="1">
    <citation type="journal article" date="2011" name="Genome Res.">
        <title>Phylogeny-wide analysis of social amoeba genomes highlights ancient origins for complex intercellular communication.</title>
        <authorList>
            <person name="Heidel A.J."/>
            <person name="Lawal H.M."/>
            <person name="Felder M."/>
            <person name="Schilde C."/>
            <person name="Helps N.R."/>
            <person name="Tunggal B."/>
            <person name="Rivero F."/>
            <person name="John U."/>
            <person name="Schleicher M."/>
            <person name="Eichinger L."/>
            <person name="Platzer M."/>
            <person name="Noegel A.A."/>
            <person name="Schaap P."/>
            <person name="Gloeckner G."/>
        </authorList>
    </citation>
    <scope>NUCLEOTIDE SEQUENCE [LARGE SCALE GENOMIC DNA]</scope>
    <source>
        <strain evidence="9">SH3</strain>
    </source>
</reference>
<dbReference type="GeneID" id="14876909"/>
<feature type="binding site" evidence="5">
    <location>
        <begin position="35"/>
        <end position="36"/>
    </location>
    <ligand>
        <name>FAD</name>
        <dbReference type="ChEBI" id="CHEBI:57692"/>
    </ligand>
</feature>
<dbReference type="PRINTS" id="PR00757">
    <property type="entry name" value="AMINEOXDASEF"/>
</dbReference>
<dbReference type="InterPro" id="IPR001613">
    <property type="entry name" value="Flavin_amine_oxidase"/>
</dbReference>
<keyword evidence="6" id="KW-0285">Flavoprotein</keyword>
<name>F4PI25_CACFS</name>
<dbReference type="EC" id="1.4.3.-" evidence="6"/>
<dbReference type="Pfam" id="PF01593">
    <property type="entry name" value="Amino_oxidase"/>
    <property type="match status" value="1"/>
</dbReference>
<evidence type="ECO:0000313" key="9">
    <source>
        <dbReference type="Proteomes" id="UP000007797"/>
    </source>
</evidence>
<feature type="domain" description="Amine oxidase" evidence="7">
    <location>
        <begin position="15"/>
        <end position="452"/>
    </location>
</feature>
<keyword evidence="6" id="KW-0274">FAD</keyword>
<dbReference type="GO" id="GO:0097621">
    <property type="term" value="F:monoamine oxidase activity"/>
    <property type="evidence" value="ECO:0007669"/>
    <property type="project" value="UniProtKB-EC"/>
</dbReference>
<evidence type="ECO:0000256" key="1">
    <source>
        <dbReference type="ARBA" id="ARBA00001974"/>
    </source>
</evidence>
<evidence type="ECO:0000256" key="2">
    <source>
        <dbReference type="ARBA" id="ARBA00005995"/>
    </source>
</evidence>
<dbReference type="SUPFAM" id="SSF54373">
    <property type="entry name" value="FAD-linked reductases, C-terminal domain"/>
    <property type="match status" value="1"/>
</dbReference>
<dbReference type="Gene3D" id="1.10.405.10">
    <property type="entry name" value="Guanine Nucleotide Dissociation Inhibitor, domain 1"/>
    <property type="match status" value="1"/>
</dbReference>
<dbReference type="PANTHER" id="PTHR43563">
    <property type="entry name" value="AMINE OXIDASE"/>
    <property type="match status" value="1"/>
</dbReference>
<gene>
    <name evidence="8" type="primary">maoD</name>
    <name evidence="8" type="ORF">DFA_02755</name>
</gene>
<dbReference type="OrthoDB" id="5046242at2759"/>
<keyword evidence="9" id="KW-1185">Reference proteome</keyword>
<dbReference type="Proteomes" id="UP000007797">
    <property type="component" value="Unassembled WGS sequence"/>
</dbReference>
<comment type="catalytic activity">
    <reaction evidence="4">
        <text>a secondary aliphatic amine + O2 + H2O = a primary amine + an aldehyde + H2O2</text>
        <dbReference type="Rhea" id="RHEA:26414"/>
        <dbReference type="ChEBI" id="CHEBI:15377"/>
        <dbReference type="ChEBI" id="CHEBI:15379"/>
        <dbReference type="ChEBI" id="CHEBI:16240"/>
        <dbReference type="ChEBI" id="CHEBI:17478"/>
        <dbReference type="ChEBI" id="CHEBI:58855"/>
        <dbReference type="ChEBI" id="CHEBI:65296"/>
        <dbReference type="EC" id="1.4.3.4"/>
    </reaction>
</comment>
<dbReference type="InterPro" id="IPR036188">
    <property type="entry name" value="FAD/NAD-bd_sf"/>
</dbReference>
<evidence type="ECO:0000259" key="7">
    <source>
        <dbReference type="Pfam" id="PF01593"/>
    </source>
</evidence>
<dbReference type="EMBL" id="GL883006">
    <property type="protein sequence ID" value="EGG24512.1"/>
    <property type="molecule type" value="Genomic_DNA"/>
</dbReference>
<keyword evidence="6" id="KW-0812">Transmembrane</keyword>
<dbReference type="AlphaFoldDB" id="F4PI25"/>
<dbReference type="KEGG" id="dfa:DFA_02755"/>
<feature type="binding site" evidence="5">
    <location>
        <position position="236"/>
    </location>
    <ligand>
        <name>FAD</name>
        <dbReference type="ChEBI" id="CHEBI:57692"/>
    </ligand>
</feature>
<protein>
    <recommendedName>
        <fullName evidence="6">Amine oxidase</fullName>
        <ecNumber evidence="6">1.4.3.-</ecNumber>
    </recommendedName>
</protein>
<feature type="transmembrane region" description="Helical" evidence="6">
    <location>
        <begin position="501"/>
        <end position="524"/>
    </location>
</feature>
<dbReference type="SUPFAM" id="SSF51905">
    <property type="entry name" value="FAD/NAD(P)-binding domain"/>
    <property type="match status" value="1"/>
</dbReference>
<evidence type="ECO:0000256" key="3">
    <source>
        <dbReference type="ARBA" id="ARBA00023002"/>
    </source>
</evidence>
<sequence>MEDIVYDCIVIGGGVAGLRCATLLHQQKKSVLVLEARDRIGGRTYGIEYNDYMWDVGGQWVGPTQDRLYSLIKECGQHTFPQQQQGKKVIEIDGKTSVYSGLIPPVSLIGLLELQLILYRLERMTLQVDPLEPWKSKNADKWDSITVQDWIDENTYCSVTKKLIHVAFIAVFSCDPKEMSLLFVLNYFRGAGGVMKTLDVPNGAQQDRIFGGSYKLSQTMANNLGLDTIVKLNHEVVDIQQSRNSIFSNIRCSNGRSYHSKLIVIAAPPIVVQSIQFTPPLPTPRVHLQQRMPMGQVIKFIVFYDKCFWRDLGFAGEILTDRESASVLYDGSFEDGSKPSIVGFFEGSAARIWADRSKEERRKEVLDILFKSFNDKRALAPCNYIDMDWMSEKYSLGGYGGYLGPGVLTSVGNALREPYGRIHFAGTETATEWPGYIEGALQSAERASGEVLKHLKTVESEFGQLNNPSYSSKSCQNESSQHFSYKYLDTTITRNHSKSGILNSTTAMLLLSTTTLFLTVYLLVNRQSISILKWFL</sequence>